<organism evidence="1 2">
    <name type="scientific">Alternaria dauci</name>
    <dbReference type="NCBI Taxonomy" id="48095"/>
    <lineage>
        <taxon>Eukaryota</taxon>
        <taxon>Fungi</taxon>
        <taxon>Dikarya</taxon>
        <taxon>Ascomycota</taxon>
        <taxon>Pezizomycotina</taxon>
        <taxon>Dothideomycetes</taxon>
        <taxon>Pleosporomycetidae</taxon>
        <taxon>Pleosporales</taxon>
        <taxon>Pleosporineae</taxon>
        <taxon>Pleosporaceae</taxon>
        <taxon>Alternaria</taxon>
        <taxon>Alternaria sect. Porri</taxon>
    </lineage>
</organism>
<name>A0ABR3UVB2_9PLEO</name>
<dbReference type="RefSeq" id="XP_069310801.1">
    <property type="nucleotide sequence ID" value="XM_069447868.1"/>
</dbReference>
<reference evidence="1 2" key="1">
    <citation type="submission" date="2024-09" db="EMBL/GenBank/DDBJ databases">
        <title>T2T genomes of carrot and Alternaria dauci and their utility for understanding host-pathogen interaction during carrot leaf blight disease.</title>
        <authorList>
            <person name="Liu W."/>
            <person name="Xu S."/>
            <person name="Ou C."/>
            <person name="Liu X."/>
            <person name="Zhuang F."/>
            <person name="Deng X.W."/>
        </authorList>
    </citation>
    <scope>NUCLEOTIDE SEQUENCE [LARGE SCALE GENOMIC DNA]</scope>
    <source>
        <strain evidence="1 2">A2016</strain>
    </source>
</reference>
<dbReference type="GeneID" id="96080881"/>
<comment type="caution">
    <text evidence="1">The sequence shown here is derived from an EMBL/GenBank/DDBJ whole genome shotgun (WGS) entry which is preliminary data.</text>
</comment>
<sequence>MQGQALYRRDNKVRVMVQGLFDANGNFLEDWIHEDCIHIEELGELKDPKHRHLARGISTFLIKLAAAKPQCLTEETHKRLGGVSGNKVLWITNRVIKGVEKAGLLSVLNDPHFTIQAIRDNSNLDCKHLAAQGETGFYLRIYSKVNPGQLKKHGSMYVGQAKDFYRRCGDWSRPGQTQHADLIQESDTIEMRTICRLDMTFYQDHKYIIE</sequence>
<gene>
    <name evidence="1" type="ORF">ACET3X_000559</name>
</gene>
<dbReference type="EMBL" id="JBHGVX010000001">
    <property type="protein sequence ID" value="KAL1800217.1"/>
    <property type="molecule type" value="Genomic_DNA"/>
</dbReference>
<proteinExistence type="predicted"/>
<evidence type="ECO:0000313" key="1">
    <source>
        <dbReference type="EMBL" id="KAL1800217.1"/>
    </source>
</evidence>
<dbReference type="Proteomes" id="UP001578633">
    <property type="component" value="Chromosome 1"/>
</dbReference>
<protein>
    <submittedName>
        <fullName evidence="1">Uncharacterized protein</fullName>
    </submittedName>
</protein>
<evidence type="ECO:0000313" key="2">
    <source>
        <dbReference type="Proteomes" id="UP001578633"/>
    </source>
</evidence>
<accession>A0ABR3UVB2</accession>
<keyword evidence="2" id="KW-1185">Reference proteome</keyword>